<dbReference type="InterPro" id="IPR036689">
    <property type="entry name" value="ESAT-6-like_sf"/>
</dbReference>
<proteinExistence type="predicted"/>
<dbReference type="EMBL" id="REFW01000001">
    <property type="protein sequence ID" value="RMB62296.1"/>
    <property type="molecule type" value="Genomic_DNA"/>
</dbReference>
<protein>
    <recommendedName>
        <fullName evidence="3">WXG100 family type VII secretion target</fullName>
    </recommendedName>
</protein>
<dbReference type="Gene3D" id="1.10.287.1060">
    <property type="entry name" value="ESAT-6-like"/>
    <property type="match status" value="1"/>
</dbReference>
<dbReference type="AlphaFoldDB" id="A0A3M0GYB3"/>
<evidence type="ECO:0000313" key="1">
    <source>
        <dbReference type="EMBL" id="RMB62296.1"/>
    </source>
</evidence>
<accession>A0A3M0GYB3</accession>
<dbReference type="Proteomes" id="UP000275256">
    <property type="component" value="Unassembled WGS sequence"/>
</dbReference>
<name>A0A3M0GYB3_9ACTN</name>
<sequence>MLVDFTVSYPELRGAGDQFENMQTTGERLVTRLEGVPLVQSDFGRIPWLQTRVWEAYCEHTADCADALQELAETLGKIHEGLDATADAYEDFETNAAQASSAFYGQVI</sequence>
<gene>
    <name evidence="1" type="ORF">EAX62_06990</name>
</gene>
<reference evidence="1 2" key="1">
    <citation type="submission" date="2018-10" db="EMBL/GenBank/DDBJ databases">
        <title>Tessaracoccus antarcticuss sp. nov., isolated from sediment.</title>
        <authorList>
            <person name="Zhou L.Y."/>
            <person name="Du Z.J."/>
        </authorList>
    </citation>
    <scope>NUCLEOTIDE SEQUENCE [LARGE SCALE GENOMIC DNA]</scope>
    <source>
        <strain evidence="1 2">JDX10</strain>
    </source>
</reference>
<dbReference type="SUPFAM" id="SSF140453">
    <property type="entry name" value="EsxAB dimer-like"/>
    <property type="match status" value="1"/>
</dbReference>
<comment type="caution">
    <text evidence="1">The sequence shown here is derived from an EMBL/GenBank/DDBJ whole genome shotgun (WGS) entry which is preliminary data.</text>
</comment>
<evidence type="ECO:0000313" key="2">
    <source>
        <dbReference type="Proteomes" id="UP000275256"/>
    </source>
</evidence>
<keyword evidence="2" id="KW-1185">Reference proteome</keyword>
<organism evidence="1 2">
    <name type="scientific">Tessaracoccus antarcticus</name>
    <dbReference type="NCBI Taxonomy" id="2479848"/>
    <lineage>
        <taxon>Bacteria</taxon>
        <taxon>Bacillati</taxon>
        <taxon>Actinomycetota</taxon>
        <taxon>Actinomycetes</taxon>
        <taxon>Propionibacteriales</taxon>
        <taxon>Propionibacteriaceae</taxon>
        <taxon>Tessaracoccus</taxon>
    </lineage>
</organism>
<evidence type="ECO:0008006" key="3">
    <source>
        <dbReference type="Google" id="ProtNLM"/>
    </source>
</evidence>